<reference evidence="2 3" key="1">
    <citation type="submission" date="2019-08" db="EMBL/GenBank/DDBJ databases">
        <title>Hyperibacter terrae gen. nov., sp. nov. and Hyperibacter viscosus sp. nov., two new members in the family Rhodospirillaceae isolated from the rhizosphere of Hypericum perforatum.</title>
        <authorList>
            <person name="Noviana Z."/>
        </authorList>
    </citation>
    <scope>NUCLEOTIDE SEQUENCE [LARGE SCALE GENOMIC DNA]</scope>
    <source>
        <strain evidence="2 3">R5913</strain>
    </source>
</reference>
<evidence type="ECO:0000256" key="1">
    <source>
        <dbReference type="SAM" id="SignalP"/>
    </source>
</evidence>
<evidence type="ECO:0008006" key="4">
    <source>
        <dbReference type="Google" id="ProtNLM"/>
    </source>
</evidence>
<dbReference type="OrthoDB" id="5684986at2"/>
<organism evidence="2 3">
    <name type="scientific">Hypericibacter terrae</name>
    <dbReference type="NCBI Taxonomy" id="2602015"/>
    <lineage>
        <taxon>Bacteria</taxon>
        <taxon>Pseudomonadati</taxon>
        <taxon>Pseudomonadota</taxon>
        <taxon>Alphaproteobacteria</taxon>
        <taxon>Rhodospirillales</taxon>
        <taxon>Dongiaceae</taxon>
        <taxon>Hypericibacter</taxon>
    </lineage>
</organism>
<evidence type="ECO:0000313" key="2">
    <source>
        <dbReference type="EMBL" id="QEX16057.1"/>
    </source>
</evidence>
<dbReference type="EMBL" id="CP042906">
    <property type="protein sequence ID" value="QEX16057.1"/>
    <property type="molecule type" value="Genomic_DNA"/>
</dbReference>
<gene>
    <name evidence="2" type="ORF">FRZ44_13490</name>
</gene>
<evidence type="ECO:0000313" key="3">
    <source>
        <dbReference type="Proteomes" id="UP000326202"/>
    </source>
</evidence>
<feature type="chain" id="PRO_5023903845" description="DUF306 domain-containing protein" evidence="1">
    <location>
        <begin position="31"/>
        <end position="162"/>
    </location>
</feature>
<dbReference type="AlphaFoldDB" id="A0A5J6MG47"/>
<accession>A0A5J6MG47</accession>
<dbReference type="KEGG" id="htq:FRZ44_13490"/>
<keyword evidence="1" id="KW-0732">Signal</keyword>
<protein>
    <recommendedName>
        <fullName evidence="4">DUF306 domain-containing protein</fullName>
    </recommendedName>
</protein>
<proteinExistence type="predicted"/>
<feature type="signal peptide" evidence="1">
    <location>
        <begin position="1"/>
        <end position="30"/>
    </location>
</feature>
<sequence length="162" mass="17802">MRRRLGRRAITGLLLAFALATAGLAGSAVAATKVDSQTAKTKLLGPLWLSLQWIGDGSFNAMGKAQVEDRDGTLHLSGRQDGTCDSAGDWLEIDGDILAVGLRTFHFKGWVETRVSYINNGNPCRREVEADFLMKTGKKYWRLQAIDNPCDVAADYVDLFPR</sequence>
<dbReference type="Proteomes" id="UP000326202">
    <property type="component" value="Chromosome"/>
</dbReference>
<keyword evidence="3" id="KW-1185">Reference proteome</keyword>
<name>A0A5J6MG47_9PROT</name>
<dbReference type="RefSeq" id="WP_151176456.1">
    <property type="nucleotide sequence ID" value="NZ_CP042906.1"/>
</dbReference>